<dbReference type="EMBL" id="DWZH01000069">
    <property type="protein sequence ID" value="HJB10704.1"/>
    <property type="molecule type" value="Genomic_DNA"/>
</dbReference>
<dbReference type="InterPro" id="IPR036259">
    <property type="entry name" value="MFS_trans_sf"/>
</dbReference>
<accession>A0A9D2LDL9</accession>
<feature type="transmembrane region" description="Helical" evidence="8">
    <location>
        <begin position="218"/>
        <end position="242"/>
    </location>
</feature>
<gene>
    <name evidence="10" type="ORF">H9786_09285</name>
</gene>
<feature type="transmembrane region" description="Helical" evidence="8">
    <location>
        <begin position="80"/>
        <end position="99"/>
    </location>
</feature>
<dbReference type="FunFam" id="1.20.1720.10:FF:000005">
    <property type="entry name" value="Bcr/CflA family efflux transporter"/>
    <property type="match status" value="1"/>
</dbReference>
<comment type="similarity">
    <text evidence="2">Belongs to the major facilitator superfamily. Bcr/CmlA family.</text>
</comment>
<evidence type="ECO:0000256" key="5">
    <source>
        <dbReference type="ARBA" id="ARBA00022692"/>
    </source>
</evidence>
<keyword evidence="3" id="KW-0813">Transport</keyword>
<dbReference type="PANTHER" id="PTHR23502">
    <property type="entry name" value="MAJOR FACILITATOR SUPERFAMILY"/>
    <property type="match status" value="1"/>
</dbReference>
<name>A0A9D2LDL9_9MICO</name>
<comment type="subcellular location">
    <subcellularLocation>
        <location evidence="1">Cell membrane</location>
        <topology evidence="1">Multi-pass membrane protein</topology>
    </subcellularLocation>
</comment>
<evidence type="ECO:0000259" key="9">
    <source>
        <dbReference type="PROSITE" id="PS50850"/>
    </source>
</evidence>
<proteinExistence type="inferred from homology"/>
<feature type="transmembrane region" description="Helical" evidence="8">
    <location>
        <begin position="254"/>
        <end position="272"/>
    </location>
</feature>
<dbReference type="AlphaFoldDB" id="A0A9D2LDL9"/>
<evidence type="ECO:0000313" key="11">
    <source>
        <dbReference type="Proteomes" id="UP000823823"/>
    </source>
</evidence>
<feature type="transmembrane region" description="Helical" evidence="8">
    <location>
        <begin position="371"/>
        <end position="392"/>
    </location>
</feature>
<evidence type="ECO:0000313" key="10">
    <source>
        <dbReference type="EMBL" id="HJB10704.1"/>
    </source>
</evidence>
<evidence type="ECO:0000256" key="6">
    <source>
        <dbReference type="ARBA" id="ARBA00022989"/>
    </source>
</evidence>
<dbReference type="Pfam" id="PF07690">
    <property type="entry name" value="MFS_1"/>
    <property type="match status" value="1"/>
</dbReference>
<dbReference type="Proteomes" id="UP000823823">
    <property type="component" value="Unassembled WGS sequence"/>
</dbReference>
<reference evidence="10" key="2">
    <citation type="submission" date="2021-04" db="EMBL/GenBank/DDBJ databases">
        <authorList>
            <person name="Gilroy R."/>
        </authorList>
    </citation>
    <scope>NUCLEOTIDE SEQUENCE</scope>
    <source>
        <strain evidence="10">ChiHjej13B12-24818</strain>
    </source>
</reference>
<organism evidence="10 11">
    <name type="scientific">Candidatus Brachybacterium merdavium</name>
    <dbReference type="NCBI Taxonomy" id="2838513"/>
    <lineage>
        <taxon>Bacteria</taxon>
        <taxon>Bacillati</taxon>
        <taxon>Actinomycetota</taxon>
        <taxon>Actinomycetes</taxon>
        <taxon>Micrococcales</taxon>
        <taxon>Dermabacteraceae</taxon>
        <taxon>Brachybacterium</taxon>
    </lineage>
</organism>
<evidence type="ECO:0000256" key="7">
    <source>
        <dbReference type="ARBA" id="ARBA00023136"/>
    </source>
</evidence>
<feature type="transmembrane region" description="Helical" evidence="8">
    <location>
        <begin position="311"/>
        <end position="335"/>
    </location>
</feature>
<sequence>MIRHHPQSPVGPAMAAMLMLLTVFGPLSMDLYLPVLPELARDLEAPASAAQLTVTACLIGLASGQLVAGPLSDRFGRRRPLIVGILAYIAASVLCAFSPGMTTLVLARFAQGLAGATGIVIAQASGRDVYEGGALIAFYARLTGLGGFAAIVGPLLGGQLARIMDWRGVFLVLAGIGVLLLMATLVIFTETHAPHRRTGVGAGTTLHNFVHLLGDRPFLCLVLVMGLVHAALFSYVAGATFILQETYGLSPQGYSYAFGVNSLGVIVFSQLGGRAARRWGERPVIGFGITVLAVSGLGLLAAGLLELPVAAVLIFLFALVAAVSATAPPLTALALGAHPEMAGTASSLLGMARYGFGGVAAPLVGLGGAGAVIPLGVLTVTVAALAALAAAAGHSRAQPST</sequence>
<dbReference type="Gene3D" id="1.20.1720.10">
    <property type="entry name" value="Multidrug resistance protein D"/>
    <property type="match status" value="1"/>
</dbReference>
<evidence type="ECO:0000256" key="1">
    <source>
        <dbReference type="ARBA" id="ARBA00004651"/>
    </source>
</evidence>
<keyword evidence="7 8" id="KW-0472">Membrane</keyword>
<comment type="caution">
    <text evidence="10">The sequence shown here is derived from an EMBL/GenBank/DDBJ whole genome shotgun (WGS) entry which is preliminary data.</text>
</comment>
<keyword evidence="5 8" id="KW-0812">Transmembrane</keyword>
<keyword evidence="4" id="KW-1003">Cell membrane</keyword>
<evidence type="ECO:0000256" key="3">
    <source>
        <dbReference type="ARBA" id="ARBA00022448"/>
    </source>
</evidence>
<evidence type="ECO:0000256" key="4">
    <source>
        <dbReference type="ARBA" id="ARBA00022475"/>
    </source>
</evidence>
<dbReference type="SUPFAM" id="SSF103473">
    <property type="entry name" value="MFS general substrate transporter"/>
    <property type="match status" value="1"/>
</dbReference>
<dbReference type="InterPro" id="IPR020846">
    <property type="entry name" value="MFS_dom"/>
</dbReference>
<dbReference type="CDD" id="cd17320">
    <property type="entry name" value="MFS_MdfA_MDR_like"/>
    <property type="match status" value="1"/>
</dbReference>
<feature type="transmembrane region" description="Helical" evidence="8">
    <location>
        <begin position="168"/>
        <end position="188"/>
    </location>
</feature>
<protein>
    <submittedName>
        <fullName evidence="10">Multidrug effflux MFS transporter</fullName>
    </submittedName>
</protein>
<feature type="transmembrane region" description="Helical" evidence="8">
    <location>
        <begin position="12"/>
        <end position="29"/>
    </location>
</feature>
<dbReference type="PANTHER" id="PTHR23502:SF132">
    <property type="entry name" value="POLYAMINE TRANSPORTER 2-RELATED"/>
    <property type="match status" value="1"/>
</dbReference>
<reference evidence="10" key="1">
    <citation type="journal article" date="2021" name="PeerJ">
        <title>Extensive microbial diversity within the chicken gut microbiome revealed by metagenomics and culture.</title>
        <authorList>
            <person name="Gilroy R."/>
            <person name="Ravi A."/>
            <person name="Getino M."/>
            <person name="Pursley I."/>
            <person name="Horton D.L."/>
            <person name="Alikhan N.F."/>
            <person name="Baker D."/>
            <person name="Gharbi K."/>
            <person name="Hall N."/>
            <person name="Watson M."/>
            <person name="Adriaenssens E.M."/>
            <person name="Foster-Nyarko E."/>
            <person name="Jarju S."/>
            <person name="Secka A."/>
            <person name="Antonio M."/>
            <person name="Oren A."/>
            <person name="Chaudhuri R.R."/>
            <person name="La Ragione R."/>
            <person name="Hildebrand F."/>
            <person name="Pallen M.J."/>
        </authorList>
    </citation>
    <scope>NUCLEOTIDE SEQUENCE</scope>
    <source>
        <strain evidence="10">ChiHjej13B12-24818</strain>
    </source>
</reference>
<evidence type="ECO:0000256" key="8">
    <source>
        <dbReference type="SAM" id="Phobius"/>
    </source>
</evidence>
<feature type="transmembrane region" description="Helical" evidence="8">
    <location>
        <begin position="134"/>
        <end position="156"/>
    </location>
</feature>
<dbReference type="InterPro" id="IPR005829">
    <property type="entry name" value="Sugar_transporter_CS"/>
</dbReference>
<dbReference type="GO" id="GO:0005886">
    <property type="term" value="C:plasma membrane"/>
    <property type="evidence" value="ECO:0007669"/>
    <property type="project" value="UniProtKB-SubCell"/>
</dbReference>
<dbReference type="PROSITE" id="PS00216">
    <property type="entry name" value="SUGAR_TRANSPORT_1"/>
    <property type="match status" value="1"/>
</dbReference>
<evidence type="ECO:0000256" key="2">
    <source>
        <dbReference type="ARBA" id="ARBA00006236"/>
    </source>
</evidence>
<dbReference type="NCBIfam" id="TIGR00710">
    <property type="entry name" value="efflux_Bcr_CflA"/>
    <property type="match status" value="1"/>
</dbReference>
<feature type="transmembrane region" description="Helical" evidence="8">
    <location>
        <begin position="284"/>
        <end position="305"/>
    </location>
</feature>
<dbReference type="PROSITE" id="PS50850">
    <property type="entry name" value="MFS"/>
    <property type="match status" value="1"/>
</dbReference>
<dbReference type="GO" id="GO:0042910">
    <property type="term" value="F:xenobiotic transmembrane transporter activity"/>
    <property type="evidence" value="ECO:0007669"/>
    <property type="project" value="InterPro"/>
</dbReference>
<feature type="transmembrane region" description="Helical" evidence="8">
    <location>
        <begin position="49"/>
        <end position="68"/>
    </location>
</feature>
<feature type="domain" description="Major facilitator superfamily (MFS) profile" evidence="9">
    <location>
        <begin position="14"/>
        <end position="398"/>
    </location>
</feature>
<dbReference type="InterPro" id="IPR011701">
    <property type="entry name" value="MFS"/>
</dbReference>
<dbReference type="GO" id="GO:1990961">
    <property type="term" value="P:xenobiotic detoxification by transmembrane export across the plasma membrane"/>
    <property type="evidence" value="ECO:0007669"/>
    <property type="project" value="InterPro"/>
</dbReference>
<dbReference type="InterPro" id="IPR004812">
    <property type="entry name" value="Efflux_drug-R_Bcr/CmlA"/>
</dbReference>
<keyword evidence="6 8" id="KW-1133">Transmembrane helix</keyword>